<keyword evidence="1" id="KW-0479">Metal-binding</keyword>
<accession>A0AAW2BZ46</accession>
<sequence length="267" mass="30535">MSKENAEEIGTLVGEVLEVDFNGNGGICMSKFLRVKVELKVEDPFWSGFFLDRKPQSDLWIQFKYERLADICFKCGRLGHLKARCAWADHSVKQSNLKEPFGFGPWTKAEAMNKRTTRWVEFLAETDQINNEEEEEERGIHLQLELDVRREHAPGVASTKASKRKFDEEENTFNGRALKLTKMGSGLLKVQSQANLPHQPILEEISKRPRMDKKKRLKELAREQSVFASNSPLQKVTYIESVSLNINESLTSKMAEEAGQHMPPTQP</sequence>
<dbReference type="EMBL" id="JAZDWU010000009">
    <property type="protein sequence ID" value="KAK9990953.1"/>
    <property type="molecule type" value="Genomic_DNA"/>
</dbReference>
<organism evidence="3 4">
    <name type="scientific">Lithocarpus litseifolius</name>
    <dbReference type="NCBI Taxonomy" id="425828"/>
    <lineage>
        <taxon>Eukaryota</taxon>
        <taxon>Viridiplantae</taxon>
        <taxon>Streptophyta</taxon>
        <taxon>Embryophyta</taxon>
        <taxon>Tracheophyta</taxon>
        <taxon>Spermatophyta</taxon>
        <taxon>Magnoliopsida</taxon>
        <taxon>eudicotyledons</taxon>
        <taxon>Gunneridae</taxon>
        <taxon>Pentapetalae</taxon>
        <taxon>rosids</taxon>
        <taxon>fabids</taxon>
        <taxon>Fagales</taxon>
        <taxon>Fagaceae</taxon>
        <taxon>Lithocarpus</taxon>
    </lineage>
</organism>
<dbReference type="InterPro" id="IPR025836">
    <property type="entry name" value="Zn_knuckle_CX2CX4HX4C"/>
</dbReference>
<dbReference type="Proteomes" id="UP001459277">
    <property type="component" value="Unassembled WGS sequence"/>
</dbReference>
<dbReference type="GO" id="GO:0008270">
    <property type="term" value="F:zinc ion binding"/>
    <property type="evidence" value="ECO:0007669"/>
    <property type="project" value="UniProtKB-KW"/>
</dbReference>
<dbReference type="PANTHER" id="PTHR31286">
    <property type="entry name" value="GLYCINE-RICH CELL WALL STRUCTURAL PROTEIN 1.8-LIKE"/>
    <property type="match status" value="1"/>
</dbReference>
<evidence type="ECO:0000313" key="3">
    <source>
        <dbReference type="EMBL" id="KAK9990953.1"/>
    </source>
</evidence>
<reference evidence="3 4" key="1">
    <citation type="submission" date="2024-01" db="EMBL/GenBank/DDBJ databases">
        <title>A telomere-to-telomere, gap-free genome of sweet tea (Lithocarpus litseifolius).</title>
        <authorList>
            <person name="Zhou J."/>
        </authorList>
    </citation>
    <scope>NUCLEOTIDE SEQUENCE [LARGE SCALE GENOMIC DNA]</scope>
    <source>
        <strain evidence="3">Zhou-2022a</strain>
        <tissue evidence="3">Leaf</tissue>
    </source>
</reference>
<evidence type="ECO:0000313" key="4">
    <source>
        <dbReference type="Proteomes" id="UP001459277"/>
    </source>
</evidence>
<dbReference type="AlphaFoldDB" id="A0AAW2BZ46"/>
<name>A0AAW2BZ46_9ROSI</name>
<dbReference type="PANTHER" id="PTHR31286:SF167">
    <property type="entry name" value="OS09G0268800 PROTEIN"/>
    <property type="match status" value="1"/>
</dbReference>
<proteinExistence type="predicted"/>
<dbReference type="GO" id="GO:0003676">
    <property type="term" value="F:nucleic acid binding"/>
    <property type="evidence" value="ECO:0007669"/>
    <property type="project" value="InterPro"/>
</dbReference>
<feature type="domain" description="CCHC-type" evidence="2">
    <location>
        <begin position="72"/>
        <end position="85"/>
    </location>
</feature>
<dbReference type="InterPro" id="IPR040256">
    <property type="entry name" value="At4g02000-like"/>
</dbReference>
<gene>
    <name evidence="3" type="ORF">SO802_025938</name>
</gene>
<dbReference type="PROSITE" id="PS50158">
    <property type="entry name" value="ZF_CCHC"/>
    <property type="match status" value="1"/>
</dbReference>
<dbReference type="Pfam" id="PF14392">
    <property type="entry name" value="zf-CCHC_4"/>
    <property type="match status" value="1"/>
</dbReference>
<protein>
    <recommendedName>
        <fullName evidence="2">CCHC-type domain-containing protein</fullName>
    </recommendedName>
</protein>
<dbReference type="InterPro" id="IPR001878">
    <property type="entry name" value="Znf_CCHC"/>
</dbReference>
<keyword evidence="1" id="KW-0863">Zinc-finger</keyword>
<comment type="caution">
    <text evidence="3">The sequence shown here is derived from an EMBL/GenBank/DDBJ whole genome shotgun (WGS) entry which is preliminary data.</text>
</comment>
<keyword evidence="4" id="KW-1185">Reference proteome</keyword>
<keyword evidence="1" id="KW-0862">Zinc</keyword>
<evidence type="ECO:0000259" key="2">
    <source>
        <dbReference type="PROSITE" id="PS50158"/>
    </source>
</evidence>
<evidence type="ECO:0000256" key="1">
    <source>
        <dbReference type="PROSITE-ProRule" id="PRU00047"/>
    </source>
</evidence>